<keyword evidence="3" id="KW-1185">Reference proteome</keyword>
<dbReference type="Proteomes" id="UP000593562">
    <property type="component" value="Unassembled WGS sequence"/>
</dbReference>
<gene>
    <name evidence="2" type="ORF">HS088_TW17G00943</name>
</gene>
<reference evidence="2 3" key="1">
    <citation type="journal article" date="2020" name="Nat. Commun.">
        <title>Genome of Tripterygium wilfordii and identification of cytochrome P450 involved in triptolide biosynthesis.</title>
        <authorList>
            <person name="Tu L."/>
            <person name="Su P."/>
            <person name="Zhang Z."/>
            <person name="Gao L."/>
            <person name="Wang J."/>
            <person name="Hu T."/>
            <person name="Zhou J."/>
            <person name="Zhang Y."/>
            <person name="Zhao Y."/>
            <person name="Liu Y."/>
            <person name="Song Y."/>
            <person name="Tong Y."/>
            <person name="Lu Y."/>
            <person name="Yang J."/>
            <person name="Xu C."/>
            <person name="Jia M."/>
            <person name="Peters R.J."/>
            <person name="Huang L."/>
            <person name="Gao W."/>
        </authorList>
    </citation>
    <scope>NUCLEOTIDE SEQUENCE [LARGE SCALE GENOMIC DNA]</scope>
    <source>
        <strain evidence="3">cv. XIE 37</strain>
        <tissue evidence="2">Leaf</tissue>
    </source>
</reference>
<evidence type="ECO:0000256" key="1">
    <source>
        <dbReference type="SAM" id="MobiDB-lite"/>
    </source>
</evidence>
<proteinExistence type="predicted"/>
<organism evidence="2 3">
    <name type="scientific">Tripterygium wilfordii</name>
    <name type="common">Thunder God vine</name>
    <dbReference type="NCBI Taxonomy" id="458696"/>
    <lineage>
        <taxon>Eukaryota</taxon>
        <taxon>Viridiplantae</taxon>
        <taxon>Streptophyta</taxon>
        <taxon>Embryophyta</taxon>
        <taxon>Tracheophyta</taxon>
        <taxon>Spermatophyta</taxon>
        <taxon>Magnoliopsida</taxon>
        <taxon>eudicotyledons</taxon>
        <taxon>Gunneridae</taxon>
        <taxon>Pentapetalae</taxon>
        <taxon>rosids</taxon>
        <taxon>fabids</taxon>
        <taxon>Celastrales</taxon>
        <taxon>Celastraceae</taxon>
        <taxon>Tripterygium</taxon>
    </lineage>
</organism>
<comment type="caution">
    <text evidence="2">The sequence shown here is derived from an EMBL/GenBank/DDBJ whole genome shotgun (WGS) entry which is preliminary data.</text>
</comment>
<dbReference type="AlphaFoldDB" id="A0A7J7CH68"/>
<feature type="region of interest" description="Disordered" evidence="1">
    <location>
        <begin position="18"/>
        <end position="40"/>
    </location>
</feature>
<evidence type="ECO:0000313" key="3">
    <source>
        <dbReference type="Proteomes" id="UP000593562"/>
    </source>
</evidence>
<evidence type="ECO:0000313" key="2">
    <source>
        <dbReference type="EMBL" id="KAF5733400.1"/>
    </source>
</evidence>
<name>A0A7J7CH68_TRIWF</name>
<dbReference type="InParanoid" id="A0A7J7CH68"/>
<accession>A0A7J7CH68</accession>
<protein>
    <submittedName>
        <fullName evidence="2">Uncharacterized protein</fullName>
    </submittedName>
</protein>
<sequence length="303" mass="33330">MRILKDDRTFVLCRLEKKGGEENDGTPGVEHNAPSGSRNHVGDNTFSTPEVIGNTSLPIVTENGERVVDDKVFSPEVIRNASPRPLLTEKGNCVVENTVSFQEGNNSIEMYFKYLASVPLELPDTILSPASEFQVQETVAANNIQADNCIASNLEGAFFNSDVNIEGDDDIDLFLRDLEYVNHAEKETQVDPFGTGNDSIIYHRSNGALSGGGSSIDQRTNSFDEFSGDWCMIDQTIQGVNRKCFDSPPWEPLDTIIPLDPEFQVQETVAPNDIRAENCLDNLGGDNGGLWDPQFLPGSVYFS</sequence>
<dbReference type="EMBL" id="JAAARO010000017">
    <property type="protein sequence ID" value="KAF5733400.1"/>
    <property type="molecule type" value="Genomic_DNA"/>
</dbReference>